<proteinExistence type="predicted"/>
<sequence length="78" mass="8613">MHASCMNAKGIHARVPSILSPLSLSVGTLGKTPLMYEREKWCGVVLAAFPDLLGFDYCVLFLPLILMEEKPTRIPNPN</sequence>
<gene>
    <name evidence="2" type="ORF">ASPCADRAFT_203873</name>
</gene>
<feature type="transmembrane region" description="Helical" evidence="1">
    <location>
        <begin position="41"/>
        <end position="66"/>
    </location>
</feature>
<dbReference type="AlphaFoldDB" id="A0A1R3RZP8"/>
<evidence type="ECO:0000256" key="1">
    <source>
        <dbReference type="SAM" id="Phobius"/>
    </source>
</evidence>
<keyword evidence="1" id="KW-1133">Transmembrane helix</keyword>
<protein>
    <submittedName>
        <fullName evidence="2">Uncharacterized protein</fullName>
    </submittedName>
</protein>
<organism evidence="2 3">
    <name type="scientific">Aspergillus carbonarius (strain ITEM 5010)</name>
    <dbReference type="NCBI Taxonomy" id="602072"/>
    <lineage>
        <taxon>Eukaryota</taxon>
        <taxon>Fungi</taxon>
        <taxon>Dikarya</taxon>
        <taxon>Ascomycota</taxon>
        <taxon>Pezizomycotina</taxon>
        <taxon>Eurotiomycetes</taxon>
        <taxon>Eurotiomycetidae</taxon>
        <taxon>Eurotiales</taxon>
        <taxon>Aspergillaceae</taxon>
        <taxon>Aspergillus</taxon>
        <taxon>Aspergillus subgen. Circumdati</taxon>
    </lineage>
</organism>
<accession>A0A1R3RZP8</accession>
<dbReference type="VEuPathDB" id="FungiDB:ASPCADRAFT_203873"/>
<dbReference type="EMBL" id="KV907494">
    <property type="protein sequence ID" value="OOF99985.1"/>
    <property type="molecule type" value="Genomic_DNA"/>
</dbReference>
<dbReference type="Proteomes" id="UP000188318">
    <property type="component" value="Unassembled WGS sequence"/>
</dbReference>
<keyword evidence="3" id="KW-1185">Reference proteome</keyword>
<evidence type="ECO:0000313" key="3">
    <source>
        <dbReference type="Proteomes" id="UP000188318"/>
    </source>
</evidence>
<name>A0A1R3RZP8_ASPC5</name>
<keyword evidence="1" id="KW-0812">Transmembrane</keyword>
<evidence type="ECO:0000313" key="2">
    <source>
        <dbReference type="EMBL" id="OOF99985.1"/>
    </source>
</evidence>
<keyword evidence="1" id="KW-0472">Membrane</keyword>
<reference evidence="3" key="1">
    <citation type="journal article" date="2017" name="Genome Biol.">
        <title>Comparative genomics reveals high biological diversity and specific adaptations in the industrially and medically important fungal genus Aspergillus.</title>
        <authorList>
            <person name="de Vries R.P."/>
            <person name="Riley R."/>
            <person name="Wiebenga A."/>
            <person name="Aguilar-Osorio G."/>
            <person name="Amillis S."/>
            <person name="Uchima C.A."/>
            <person name="Anderluh G."/>
            <person name="Asadollahi M."/>
            <person name="Askin M."/>
            <person name="Barry K."/>
            <person name="Battaglia E."/>
            <person name="Bayram O."/>
            <person name="Benocci T."/>
            <person name="Braus-Stromeyer S.A."/>
            <person name="Caldana C."/>
            <person name="Canovas D."/>
            <person name="Cerqueira G.C."/>
            <person name="Chen F."/>
            <person name="Chen W."/>
            <person name="Choi C."/>
            <person name="Clum A."/>
            <person name="Dos Santos R.A."/>
            <person name="Damasio A.R."/>
            <person name="Diallinas G."/>
            <person name="Emri T."/>
            <person name="Fekete E."/>
            <person name="Flipphi M."/>
            <person name="Freyberg S."/>
            <person name="Gallo A."/>
            <person name="Gournas C."/>
            <person name="Habgood R."/>
            <person name="Hainaut M."/>
            <person name="Harispe M.L."/>
            <person name="Henrissat B."/>
            <person name="Hilden K.S."/>
            <person name="Hope R."/>
            <person name="Hossain A."/>
            <person name="Karabika E."/>
            <person name="Karaffa L."/>
            <person name="Karanyi Z."/>
            <person name="Krasevec N."/>
            <person name="Kuo A."/>
            <person name="Kusch H."/>
            <person name="LaButti K."/>
            <person name="Lagendijk E.L."/>
            <person name="Lapidus A."/>
            <person name="Levasseur A."/>
            <person name="Lindquist E."/>
            <person name="Lipzen A."/>
            <person name="Logrieco A.F."/>
            <person name="MacCabe A."/>
            <person name="Maekelae M.R."/>
            <person name="Malavazi I."/>
            <person name="Melin P."/>
            <person name="Meyer V."/>
            <person name="Mielnichuk N."/>
            <person name="Miskei M."/>
            <person name="Molnar A.P."/>
            <person name="Mule G."/>
            <person name="Ngan C.Y."/>
            <person name="Orejas M."/>
            <person name="Orosz E."/>
            <person name="Ouedraogo J.P."/>
            <person name="Overkamp K.M."/>
            <person name="Park H.-S."/>
            <person name="Perrone G."/>
            <person name="Piumi F."/>
            <person name="Punt P.J."/>
            <person name="Ram A.F."/>
            <person name="Ramon A."/>
            <person name="Rauscher S."/>
            <person name="Record E."/>
            <person name="Riano-Pachon D.M."/>
            <person name="Robert V."/>
            <person name="Roehrig J."/>
            <person name="Ruller R."/>
            <person name="Salamov A."/>
            <person name="Salih N.S."/>
            <person name="Samson R.A."/>
            <person name="Sandor E."/>
            <person name="Sanguinetti M."/>
            <person name="Schuetze T."/>
            <person name="Sepcic K."/>
            <person name="Shelest E."/>
            <person name="Sherlock G."/>
            <person name="Sophianopoulou V."/>
            <person name="Squina F.M."/>
            <person name="Sun H."/>
            <person name="Susca A."/>
            <person name="Todd R.B."/>
            <person name="Tsang A."/>
            <person name="Unkles S.E."/>
            <person name="van de Wiele N."/>
            <person name="van Rossen-Uffink D."/>
            <person name="Oliveira J.V."/>
            <person name="Vesth T.C."/>
            <person name="Visser J."/>
            <person name="Yu J.-H."/>
            <person name="Zhou M."/>
            <person name="Andersen M.R."/>
            <person name="Archer D.B."/>
            <person name="Baker S.E."/>
            <person name="Benoit I."/>
            <person name="Brakhage A.A."/>
            <person name="Braus G.H."/>
            <person name="Fischer R."/>
            <person name="Frisvad J.C."/>
            <person name="Goldman G.H."/>
            <person name="Houbraken J."/>
            <person name="Oakley B."/>
            <person name="Pocsi I."/>
            <person name="Scazzocchio C."/>
            <person name="Seiboth B."/>
            <person name="vanKuyk P.A."/>
            <person name="Wortman J."/>
            <person name="Dyer P.S."/>
            <person name="Grigoriev I.V."/>
        </authorList>
    </citation>
    <scope>NUCLEOTIDE SEQUENCE [LARGE SCALE GENOMIC DNA]</scope>
    <source>
        <strain evidence="3">ITEM 5010</strain>
    </source>
</reference>